<organism evidence="1 2">
    <name type="scientific">Phyllobacterium brassicacearum</name>
    <dbReference type="NCBI Taxonomy" id="314235"/>
    <lineage>
        <taxon>Bacteria</taxon>
        <taxon>Pseudomonadati</taxon>
        <taxon>Pseudomonadota</taxon>
        <taxon>Alphaproteobacteria</taxon>
        <taxon>Hyphomicrobiales</taxon>
        <taxon>Phyllobacteriaceae</taxon>
        <taxon>Phyllobacterium</taxon>
    </lineage>
</organism>
<proteinExistence type="predicted"/>
<evidence type="ECO:0000313" key="2">
    <source>
        <dbReference type="Proteomes" id="UP000241444"/>
    </source>
</evidence>
<dbReference type="RefSeq" id="WP_106714012.1">
    <property type="nucleotide sequence ID" value="NZ_PGGO01000033.1"/>
</dbReference>
<protein>
    <submittedName>
        <fullName evidence="1">Uncharacterized protein</fullName>
    </submittedName>
</protein>
<dbReference type="Proteomes" id="UP000241444">
    <property type="component" value="Unassembled WGS sequence"/>
</dbReference>
<dbReference type="AlphaFoldDB" id="A0A2P7B692"/>
<evidence type="ECO:0000313" key="1">
    <source>
        <dbReference type="EMBL" id="PSH61981.1"/>
    </source>
</evidence>
<keyword evidence="2" id="KW-1185">Reference proteome</keyword>
<comment type="caution">
    <text evidence="1">The sequence shown here is derived from an EMBL/GenBank/DDBJ whole genome shotgun (WGS) entry which is preliminary data.</text>
</comment>
<name>A0A2P7B692_9HYPH</name>
<accession>A0A2P7B692</accession>
<reference evidence="2" key="1">
    <citation type="submission" date="2017-11" db="EMBL/GenBank/DDBJ databases">
        <authorList>
            <person name="Kuznetsova I."/>
            <person name="Sazanova A."/>
            <person name="Chirak E."/>
            <person name="Safronova V."/>
            <person name="Willems A."/>
        </authorList>
    </citation>
    <scope>NUCLEOTIDE SEQUENCE [LARGE SCALE GENOMIC DNA]</scope>
    <source>
        <strain evidence="2">STM 196</strain>
    </source>
</reference>
<gene>
    <name evidence="1" type="ORF">CU102_26190</name>
</gene>
<dbReference type="EMBL" id="PGGO01000033">
    <property type="protein sequence ID" value="PSH61981.1"/>
    <property type="molecule type" value="Genomic_DNA"/>
</dbReference>
<sequence length="62" mass="6542">MSELISRPRFLVALVVASAAAVVVLANAHLVYVAFLSQPDCVGHMKDASHQPGTYRAANSSC</sequence>